<reference evidence="2" key="2">
    <citation type="submission" date="2021-02" db="EMBL/GenBank/DDBJ databases">
        <authorList>
            <person name="Kimball J.A."/>
            <person name="Haas M.W."/>
            <person name="Macchietto M."/>
            <person name="Kono T."/>
            <person name="Duquette J."/>
            <person name="Shao M."/>
        </authorList>
    </citation>
    <scope>NUCLEOTIDE SEQUENCE</scope>
    <source>
        <tissue evidence="2">Fresh leaf tissue</tissue>
    </source>
</reference>
<dbReference type="EMBL" id="JAAALK010000082">
    <property type="protein sequence ID" value="KAG8085026.1"/>
    <property type="molecule type" value="Genomic_DNA"/>
</dbReference>
<dbReference type="Proteomes" id="UP000729402">
    <property type="component" value="Unassembled WGS sequence"/>
</dbReference>
<reference evidence="2" key="1">
    <citation type="journal article" date="2021" name="bioRxiv">
        <title>Whole Genome Assembly and Annotation of Northern Wild Rice, Zizania palustris L., Supports a Whole Genome Duplication in the Zizania Genus.</title>
        <authorList>
            <person name="Haas M."/>
            <person name="Kono T."/>
            <person name="Macchietto M."/>
            <person name="Millas R."/>
            <person name="McGilp L."/>
            <person name="Shao M."/>
            <person name="Duquette J."/>
            <person name="Hirsch C.N."/>
            <person name="Kimball J."/>
        </authorList>
    </citation>
    <scope>NUCLEOTIDE SEQUENCE</scope>
    <source>
        <tissue evidence="2">Fresh leaf tissue</tissue>
    </source>
</reference>
<feature type="compositionally biased region" description="Polar residues" evidence="1">
    <location>
        <begin position="159"/>
        <end position="174"/>
    </location>
</feature>
<proteinExistence type="predicted"/>
<protein>
    <submittedName>
        <fullName evidence="2">Uncharacterized protein</fullName>
    </submittedName>
</protein>
<name>A0A8J5W8J2_ZIZPA</name>
<dbReference type="AlphaFoldDB" id="A0A8J5W8J2"/>
<keyword evidence="3" id="KW-1185">Reference proteome</keyword>
<feature type="region of interest" description="Disordered" evidence="1">
    <location>
        <begin position="150"/>
        <end position="177"/>
    </location>
</feature>
<evidence type="ECO:0000313" key="2">
    <source>
        <dbReference type="EMBL" id="KAG8085026.1"/>
    </source>
</evidence>
<evidence type="ECO:0000313" key="3">
    <source>
        <dbReference type="Proteomes" id="UP000729402"/>
    </source>
</evidence>
<evidence type="ECO:0000256" key="1">
    <source>
        <dbReference type="SAM" id="MobiDB-lite"/>
    </source>
</evidence>
<sequence length="207" mass="22731">MSMPRLTSLVSHITPVWPTTHVVCFPCHLTFYRQLTSLAYHIALVSPLRPHPALIDMVGHVSGSDGDHDNIMQQENIGLSVQGHAQDAIPDLNVGVHQFGFIEQEVASPQQPYGLNTGDFFTPSPTSCSSTFVTDANSSFLVIWQHMQRPRPKTGMPKSDQTPCSMSSPQSSTDHGYKRDAEVAADLGQIGMGAEVPLWGRYRCGWV</sequence>
<accession>A0A8J5W8J2</accession>
<comment type="caution">
    <text evidence="2">The sequence shown here is derived from an EMBL/GenBank/DDBJ whole genome shotgun (WGS) entry which is preliminary data.</text>
</comment>
<gene>
    <name evidence="2" type="ORF">GUJ93_ZPchr0010g7854</name>
</gene>
<organism evidence="2 3">
    <name type="scientific">Zizania palustris</name>
    <name type="common">Northern wild rice</name>
    <dbReference type="NCBI Taxonomy" id="103762"/>
    <lineage>
        <taxon>Eukaryota</taxon>
        <taxon>Viridiplantae</taxon>
        <taxon>Streptophyta</taxon>
        <taxon>Embryophyta</taxon>
        <taxon>Tracheophyta</taxon>
        <taxon>Spermatophyta</taxon>
        <taxon>Magnoliopsida</taxon>
        <taxon>Liliopsida</taxon>
        <taxon>Poales</taxon>
        <taxon>Poaceae</taxon>
        <taxon>BOP clade</taxon>
        <taxon>Oryzoideae</taxon>
        <taxon>Oryzeae</taxon>
        <taxon>Zizaniinae</taxon>
        <taxon>Zizania</taxon>
    </lineage>
</organism>